<accession>A0A8H7VM97</accession>
<evidence type="ECO:0000256" key="2">
    <source>
        <dbReference type="SAM" id="Phobius"/>
    </source>
</evidence>
<name>A0A8H7VM97_9FUNG</name>
<keyword evidence="2" id="KW-1133">Transmembrane helix</keyword>
<dbReference type="OrthoDB" id="2302921at2759"/>
<evidence type="ECO:0000256" key="1">
    <source>
        <dbReference type="SAM" id="MobiDB-lite"/>
    </source>
</evidence>
<evidence type="ECO:0000313" key="4">
    <source>
        <dbReference type="Proteomes" id="UP000646827"/>
    </source>
</evidence>
<keyword evidence="2" id="KW-0812">Transmembrane</keyword>
<organism evidence="3 4">
    <name type="scientific">Circinella minor</name>
    <dbReference type="NCBI Taxonomy" id="1195481"/>
    <lineage>
        <taxon>Eukaryota</taxon>
        <taxon>Fungi</taxon>
        <taxon>Fungi incertae sedis</taxon>
        <taxon>Mucoromycota</taxon>
        <taxon>Mucoromycotina</taxon>
        <taxon>Mucoromycetes</taxon>
        <taxon>Mucorales</taxon>
        <taxon>Lichtheimiaceae</taxon>
        <taxon>Circinella</taxon>
    </lineage>
</organism>
<keyword evidence="2" id="KW-0472">Membrane</keyword>
<dbReference type="Proteomes" id="UP000646827">
    <property type="component" value="Unassembled WGS sequence"/>
</dbReference>
<feature type="region of interest" description="Disordered" evidence="1">
    <location>
        <begin position="290"/>
        <end position="328"/>
    </location>
</feature>
<evidence type="ECO:0000313" key="3">
    <source>
        <dbReference type="EMBL" id="KAG2221663.1"/>
    </source>
</evidence>
<proteinExistence type="predicted"/>
<comment type="caution">
    <text evidence="3">The sequence shown here is derived from an EMBL/GenBank/DDBJ whole genome shotgun (WGS) entry which is preliminary data.</text>
</comment>
<feature type="transmembrane region" description="Helical" evidence="2">
    <location>
        <begin position="14"/>
        <end position="31"/>
    </location>
</feature>
<dbReference type="EMBL" id="JAEPRB010000103">
    <property type="protein sequence ID" value="KAG2221663.1"/>
    <property type="molecule type" value="Genomic_DNA"/>
</dbReference>
<dbReference type="PROSITE" id="PS51257">
    <property type="entry name" value="PROKAR_LIPOPROTEIN"/>
    <property type="match status" value="1"/>
</dbReference>
<gene>
    <name evidence="3" type="ORF">INT45_001188</name>
</gene>
<protein>
    <submittedName>
        <fullName evidence="3">Uncharacterized protein</fullName>
    </submittedName>
</protein>
<keyword evidence="4" id="KW-1185">Reference proteome</keyword>
<feature type="transmembrane region" description="Helical" evidence="2">
    <location>
        <begin position="38"/>
        <end position="59"/>
    </location>
</feature>
<dbReference type="AlphaFoldDB" id="A0A8H7VM97"/>
<sequence length="644" mass="70124">MYRLLEESFREEPFVTFGLAVFACYLALIAINVAYLYYVYYFPWFCFCAFLALVAFISFSSCCNSLRTFIVGQCLSLGPFSVSPLPPCPDFAFVAPRHVEVSRLRRVLCEPPVMGKNREEEKSAISYFNWNNNAARRRDKGSLPFRHIFDSDPIDVLGVDVEVYSWADIMRRINDFYRRQNDDRKKSHLENTSPTVLPDPVDLLCEQFAAMDLGPSAQASASVQHQDEPASPMLVDIICDDVVQSWEDEADADSLALTKTFSSSSAGTPFPDCDVEMDDSFENDSNEIPSAAAGEIGPAAMDIDGDSVSMDNHVQEQEQQQEQQESSVGFDATDAMDTAAELAFMSPAQEQSIPDGHTPVVGTVDDSDDFSPEVIADTATVEASEHVQDVGDSTASIDALALAILANMLPPLEQSNIITDGFASLVDVSSDFPAMTNAASLVEESNGEEVRVGVDELVEREAPSAMQTAAELGFMPPAQEQSMPEEYTPVFSTDDYSDIIAAAVAVENSEHVQDVGDSTALYNALALAMAANMLPSLDLSNITTDGQASSVDVFSDFPTLTNAASLVEVFNDEEVRVGVDELAEGDASVLIPADDEDRVGVDGPVMNDVEASVFPPPQATQSPVEDIFSEFLVEYDDGDYEYWG</sequence>
<reference evidence="3 4" key="1">
    <citation type="submission" date="2020-12" db="EMBL/GenBank/DDBJ databases">
        <title>Metabolic potential, ecology and presence of endohyphal bacteria is reflected in genomic diversity of Mucoromycotina.</title>
        <authorList>
            <person name="Muszewska A."/>
            <person name="Okrasinska A."/>
            <person name="Steczkiewicz K."/>
            <person name="Drgas O."/>
            <person name="Orlowska M."/>
            <person name="Perlinska-Lenart U."/>
            <person name="Aleksandrzak-Piekarczyk T."/>
            <person name="Szatraj K."/>
            <person name="Zielenkiewicz U."/>
            <person name="Pilsyk S."/>
            <person name="Malc E."/>
            <person name="Mieczkowski P."/>
            <person name="Kruszewska J.S."/>
            <person name="Biernat P."/>
            <person name="Pawlowska J."/>
        </authorList>
    </citation>
    <scope>NUCLEOTIDE SEQUENCE [LARGE SCALE GENOMIC DNA]</scope>
    <source>
        <strain evidence="3 4">CBS 142.35</strain>
    </source>
</reference>